<gene>
    <name evidence="2" type="ORF">J2N86_08230</name>
</gene>
<evidence type="ECO:0000313" key="2">
    <source>
        <dbReference type="EMBL" id="USQ12699.1"/>
    </source>
</evidence>
<proteinExistence type="predicted"/>
<feature type="domain" description="Lgt1 glycosyltransferase" evidence="1">
    <location>
        <begin position="2"/>
        <end position="206"/>
    </location>
</feature>
<dbReference type="EMBL" id="CP071527">
    <property type="protein sequence ID" value="USQ12699.1"/>
    <property type="molecule type" value="Genomic_DNA"/>
</dbReference>
<dbReference type="Proteomes" id="UP001057474">
    <property type="component" value="Chromosome"/>
</dbReference>
<name>A0ABY4Y524_9GAMM</name>
<dbReference type="Gene3D" id="3.90.550.20">
    <property type="match status" value="1"/>
</dbReference>
<dbReference type="InterPro" id="IPR031757">
    <property type="entry name" value="Lgt1_Glycosyltransf"/>
</dbReference>
<dbReference type="Pfam" id="PF16849">
    <property type="entry name" value="Glyco_transf_88"/>
    <property type="match status" value="1"/>
</dbReference>
<protein>
    <recommendedName>
        <fullName evidence="1">Lgt1 glycosyltransferase domain-containing protein</fullName>
    </recommendedName>
</protein>
<sequence length="545" mass="63908">MNTYRYNPHHHIKIWLSNNRNLFMNLENQIRLIKMRETNLSDVIHLIYDSLLLNSNAIQDLMHYCREHRIIPVDIRMTRAEIISDNEQKLFHFYDDEITHLNQGGNLAVASDILRWLSPFYKLGTYSDFDYPIDTSMLPELIDVDAPLLLNIGSLKLGNKEFILANNDFIAVVDELAASHLINKVHHNLLSKLTHYDNDFNEQVEKQFSDNLLSRYVIRLMRNRSETLYIAKSKDLKQQPELIDSTPLNSSRSYRNYIQQIMTNNDLFLRFNKQGSESSAEIIQRLRNELEQNLNLVKFLFFNKEYAETKQLLQLNDNDFLTYCRKKEINLYLKSIIVCTTGPVEIANALFSKYVMDSHELIKEVQPLSFNHYQLQHAFKSPNSIPLHENPLGMMKFLGASEGEVNDSSWLESGKQLQEARIKTLKAQKEFFSSNLSQSLLSIKKDLETNLQKSSKPLFKKRNETKKQLLNEVLECFHEEQEYDFDVEQFQSILLKKNDQVTHLYFSPTKRLIQDLQKLSHEAVVFGLTQQRKIILNATDKELRH</sequence>
<evidence type="ECO:0000259" key="1">
    <source>
        <dbReference type="Pfam" id="PF16849"/>
    </source>
</evidence>
<keyword evidence="3" id="KW-1185">Reference proteome</keyword>
<dbReference type="RefSeq" id="WP_252578908.1">
    <property type="nucleotide sequence ID" value="NZ_CP071527.1"/>
</dbReference>
<evidence type="ECO:0000313" key="3">
    <source>
        <dbReference type="Proteomes" id="UP001057474"/>
    </source>
</evidence>
<accession>A0ABY4Y524</accession>
<organism evidence="2 3">
    <name type="scientific">Legionella lytica</name>
    <dbReference type="NCBI Taxonomy" id="96232"/>
    <lineage>
        <taxon>Bacteria</taxon>
        <taxon>Pseudomonadati</taxon>
        <taxon>Pseudomonadota</taxon>
        <taxon>Gammaproteobacteria</taxon>
        <taxon>Legionellales</taxon>
        <taxon>Legionellaceae</taxon>
        <taxon>Legionella</taxon>
    </lineage>
</organism>
<reference evidence="2" key="1">
    <citation type="submission" date="2021-03" db="EMBL/GenBank/DDBJ databases">
        <title>Legionella lytica PCM 2298.</title>
        <authorList>
            <person name="Koper P."/>
        </authorList>
    </citation>
    <scope>NUCLEOTIDE SEQUENCE</scope>
    <source>
        <strain evidence="2">PCM 2298</strain>
    </source>
</reference>